<dbReference type="InterPro" id="IPR016135">
    <property type="entry name" value="UBQ-conjugating_enzyme/RWD"/>
</dbReference>
<protein>
    <recommendedName>
        <fullName evidence="1">UBC core domain-containing protein</fullName>
    </recommendedName>
</protein>
<organism evidence="2 3">
    <name type="scientific">Oryza rufipogon</name>
    <name type="common">Brownbeard rice</name>
    <name type="synonym">Asian wild rice</name>
    <dbReference type="NCBI Taxonomy" id="4529"/>
    <lineage>
        <taxon>Eukaryota</taxon>
        <taxon>Viridiplantae</taxon>
        <taxon>Streptophyta</taxon>
        <taxon>Embryophyta</taxon>
        <taxon>Tracheophyta</taxon>
        <taxon>Spermatophyta</taxon>
        <taxon>Magnoliopsida</taxon>
        <taxon>Liliopsida</taxon>
        <taxon>Poales</taxon>
        <taxon>Poaceae</taxon>
        <taxon>BOP clade</taxon>
        <taxon>Oryzoideae</taxon>
        <taxon>Oryzeae</taxon>
        <taxon>Oryzinae</taxon>
        <taxon>Oryza</taxon>
    </lineage>
</organism>
<dbReference type="InterPro" id="IPR000608">
    <property type="entry name" value="UBC"/>
</dbReference>
<accession>A0A0E0PIC4</accession>
<dbReference type="PROSITE" id="PS50127">
    <property type="entry name" value="UBC_2"/>
    <property type="match status" value="1"/>
</dbReference>
<dbReference type="PANTHER" id="PTHR24067">
    <property type="entry name" value="UBIQUITIN-CONJUGATING ENZYME E2"/>
    <property type="match status" value="1"/>
</dbReference>
<dbReference type="Proteomes" id="UP000008022">
    <property type="component" value="Unassembled WGS sequence"/>
</dbReference>
<dbReference type="AlphaFoldDB" id="A0A0E0PIC4"/>
<reference evidence="2" key="2">
    <citation type="submission" date="2015-06" db="UniProtKB">
        <authorList>
            <consortium name="EnsemblPlants"/>
        </authorList>
    </citation>
    <scope>IDENTIFICATION</scope>
</reference>
<dbReference type="Gene3D" id="3.10.110.10">
    <property type="entry name" value="Ubiquitin Conjugating Enzyme"/>
    <property type="match status" value="1"/>
</dbReference>
<keyword evidence="3" id="KW-1185">Reference proteome</keyword>
<dbReference type="STRING" id="4529.A0A0E0PIC4"/>
<evidence type="ECO:0000313" key="3">
    <source>
        <dbReference type="Proteomes" id="UP000008022"/>
    </source>
</evidence>
<sequence>MSTPARKRLMRDFKRLMQDPPAGISGAPQDNNIMLWNAVIFGPDDTPWDGEPLYNINKKLVVKAVRHPKATPDCLIAIAVRRKARRRLRHSIPIR</sequence>
<name>A0A0E0PIC4_ORYRU</name>
<dbReference type="eggNOG" id="KOG0419">
    <property type="taxonomic scope" value="Eukaryota"/>
</dbReference>
<evidence type="ECO:0000259" key="1">
    <source>
        <dbReference type="PROSITE" id="PS50127"/>
    </source>
</evidence>
<dbReference type="Gramene" id="ORUFI05G05840.1">
    <property type="protein sequence ID" value="ORUFI05G05840.1"/>
    <property type="gene ID" value="ORUFI05G05840"/>
</dbReference>
<dbReference type="InterPro" id="IPR050113">
    <property type="entry name" value="Ub_conjugating_enzyme"/>
</dbReference>
<evidence type="ECO:0000313" key="2">
    <source>
        <dbReference type="EnsemblPlants" id="ORUFI05G05840.1"/>
    </source>
</evidence>
<reference evidence="3" key="1">
    <citation type="submission" date="2013-06" db="EMBL/GenBank/DDBJ databases">
        <authorList>
            <person name="Zhao Q."/>
        </authorList>
    </citation>
    <scope>NUCLEOTIDE SEQUENCE</scope>
    <source>
        <strain evidence="3">cv. W1943</strain>
    </source>
</reference>
<dbReference type="EnsemblPlants" id="ORUFI05G05840.1">
    <property type="protein sequence ID" value="ORUFI05G05840.1"/>
    <property type="gene ID" value="ORUFI05G05840"/>
</dbReference>
<proteinExistence type="predicted"/>
<dbReference type="SUPFAM" id="SSF54495">
    <property type="entry name" value="UBC-like"/>
    <property type="match status" value="1"/>
</dbReference>
<feature type="domain" description="UBC core" evidence="1">
    <location>
        <begin position="4"/>
        <end position="95"/>
    </location>
</feature>
<dbReference type="HOGENOM" id="CLU_166387_0_0_1"/>
<dbReference type="Pfam" id="PF00179">
    <property type="entry name" value="UQ_con"/>
    <property type="match status" value="1"/>
</dbReference>